<protein>
    <submittedName>
        <fullName evidence="3">Transposase</fullName>
    </submittedName>
</protein>
<dbReference type="EMBL" id="VWFC01000084">
    <property type="protein sequence ID" value="KAB1317500.1"/>
    <property type="molecule type" value="Genomic_DNA"/>
</dbReference>
<dbReference type="GO" id="GO:0006313">
    <property type="term" value="P:DNA transposition"/>
    <property type="evidence" value="ECO:0007669"/>
    <property type="project" value="InterPro"/>
</dbReference>
<evidence type="ECO:0000259" key="2">
    <source>
        <dbReference type="Pfam" id="PF01609"/>
    </source>
</evidence>
<accession>A0A6A1WYA7</accession>
<dbReference type="Pfam" id="PF01609">
    <property type="entry name" value="DDE_Tnp_1"/>
    <property type="match status" value="1"/>
</dbReference>
<gene>
    <name evidence="3" type="ORF">F3B53_26375</name>
</gene>
<reference evidence="3 4" key="1">
    <citation type="journal article" date="2019" name="Nat. Med.">
        <title>A library of human gut bacterial isolates paired with longitudinal multiomics data enables mechanistic microbiome research.</title>
        <authorList>
            <person name="Poyet M."/>
            <person name="Groussin M."/>
            <person name="Gibbons S.M."/>
            <person name="Avila-Pacheco J."/>
            <person name="Jiang X."/>
            <person name="Kearney S.M."/>
            <person name="Perrotta A.R."/>
            <person name="Berdy B."/>
            <person name="Zhao S."/>
            <person name="Lieberman T.D."/>
            <person name="Swanson P.K."/>
            <person name="Smith M."/>
            <person name="Roesemann S."/>
            <person name="Alexander J.E."/>
            <person name="Rich S.A."/>
            <person name="Livny J."/>
            <person name="Vlamakis H."/>
            <person name="Clish C."/>
            <person name="Bullock K."/>
            <person name="Deik A."/>
            <person name="Scott J."/>
            <person name="Pierce K.A."/>
            <person name="Xavier R.J."/>
            <person name="Alm E.J."/>
        </authorList>
    </citation>
    <scope>NUCLEOTIDE SEQUENCE [LARGE SCALE GENOMIC DNA]</scope>
    <source>
        <strain evidence="3 4">BIOML-A2</strain>
    </source>
</reference>
<dbReference type="GO" id="GO:0003677">
    <property type="term" value="F:DNA binding"/>
    <property type="evidence" value="ECO:0007669"/>
    <property type="project" value="InterPro"/>
</dbReference>
<feature type="region of interest" description="Disordered" evidence="1">
    <location>
        <begin position="53"/>
        <end position="81"/>
    </location>
</feature>
<dbReference type="InterPro" id="IPR002559">
    <property type="entry name" value="Transposase_11"/>
</dbReference>
<dbReference type="PANTHER" id="PTHR34614">
    <property type="match status" value="1"/>
</dbReference>
<name>A0A6A1WYA7_BACOV</name>
<evidence type="ECO:0000313" key="4">
    <source>
        <dbReference type="Proteomes" id="UP000375690"/>
    </source>
</evidence>
<dbReference type="PANTHER" id="PTHR34614:SF2">
    <property type="entry name" value="TRANSPOSASE IS4-LIKE DOMAIN-CONTAINING PROTEIN"/>
    <property type="match status" value="1"/>
</dbReference>
<dbReference type="Proteomes" id="UP000375690">
    <property type="component" value="Unassembled WGS sequence"/>
</dbReference>
<dbReference type="AlphaFoldDB" id="A0A6A1WYA7"/>
<feature type="domain" description="Transposase IS4-like" evidence="2">
    <location>
        <begin position="178"/>
        <end position="477"/>
    </location>
</feature>
<sequence length="589" mass="67586">MSKPITGKTTTSVWKQKRKNGDIYVWERQTVYIPETRKTKELSRKLLGKIPAGSTDGEIVPTRPKRKKTEDAVPQSSTRSRVGSSTLLRWVGEQSGITDDLLSCMDEGSAKKVDTIAQFWLANQGDRLQRMQKWQFLHPTPYPEPISKDVYHDLFEYLGLNEGIVQNYFLARAKRCHKEDAVAFDSSTVSSYSRYIKETRQGFNKAGDGLDTVKLLTLFDLATHQPIAFAREPGNLADVSGIENALKQFSFLNISKAQIVTDKGYYSQNNIGQMLRKHIKFLTAASVDLSWVNHRLQENKFGLETASSLCPWDFNIHGITVPVDAEFTYQRQRNRGEAAKGDTLSETRRLYLHLYLNRERVGEDEKRLATDLMSLKSDIEKGLWDELSESAQKKAEKYLNTSRLGRGGKLKVTINEEAYAQARKDYGYFALVSNKAEDCFEALRKYRLREKIEEAFKDTKNRLDGSRTRVWDGDTLKGRMFCQFVGLGYQCFLHTKIKELKEKLELSLSDKKLPQKDKDQNADLLKWLKKQSMQGLIDWFDCIELTSLRSEGRTVTQRSGDTKRDRLFFTLLGIPGFEEKPQSQLKVRP</sequence>
<organism evidence="3 4">
    <name type="scientific">Bacteroides ovatus</name>
    <dbReference type="NCBI Taxonomy" id="28116"/>
    <lineage>
        <taxon>Bacteria</taxon>
        <taxon>Pseudomonadati</taxon>
        <taxon>Bacteroidota</taxon>
        <taxon>Bacteroidia</taxon>
        <taxon>Bacteroidales</taxon>
        <taxon>Bacteroidaceae</taxon>
        <taxon>Bacteroides</taxon>
    </lineage>
</organism>
<dbReference type="GO" id="GO:0004803">
    <property type="term" value="F:transposase activity"/>
    <property type="evidence" value="ECO:0007669"/>
    <property type="project" value="InterPro"/>
</dbReference>
<evidence type="ECO:0000256" key="1">
    <source>
        <dbReference type="SAM" id="MobiDB-lite"/>
    </source>
</evidence>
<proteinExistence type="predicted"/>
<comment type="caution">
    <text evidence="3">The sequence shown here is derived from an EMBL/GenBank/DDBJ whole genome shotgun (WGS) entry which is preliminary data.</text>
</comment>
<evidence type="ECO:0000313" key="3">
    <source>
        <dbReference type="EMBL" id="KAB1317500.1"/>
    </source>
</evidence>